<dbReference type="InterPro" id="IPR029071">
    <property type="entry name" value="Ubiquitin-like_domsf"/>
</dbReference>
<proteinExistence type="predicted"/>
<keyword evidence="1" id="KW-0433">Leucine-rich repeat</keyword>
<evidence type="ECO:0000256" key="3">
    <source>
        <dbReference type="ARBA" id="ARBA00023186"/>
    </source>
</evidence>
<dbReference type="EMBL" id="JAEUBE010000295">
    <property type="protein sequence ID" value="KAH3665660.1"/>
    <property type="molecule type" value="Genomic_DNA"/>
</dbReference>
<dbReference type="SUPFAM" id="SSF74924">
    <property type="entry name" value="Cap-Gly domain"/>
    <property type="match status" value="1"/>
</dbReference>
<dbReference type="Proteomes" id="UP000769157">
    <property type="component" value="Unassembled WGS sequence"/>
</dbReference>
<evidence type="ECO:0000313" key="5">
    <source>
        <dbReference type="EMBL" id="KAH3665660.1"/>
    </source>
</evidence>
<feature type="domain" description="CAP-Gly" evidence="4">
    <location>
        <begin position="32"/>
        <end position="67"/>
    </location>
</feature>
<evidence type="ECO:0000256" key="1">
    <source>
        <dbReference type="ARBA" id="ARBA00022614"/>
    </source>
</evidence>
<keyword evidence="6" id="KW-1185">Reference proteome</keyword>
<reference evidence="5" key="1">
    <citation type="journal article" date="2021" name="Open Biol.">
        <title>Shared evolutionary footprints suggest mitochondrial oxidative damage underlies multiple complex I losses in fungi.</title>
        <authorList>
            <person name="Schikora-Tamarit M.A."/>
            <person name="Marcet-Houben M."/>
            <person name="Nosek J."/>
            <person name="Gabaldon T."/>
        </authorList>
    </citation>
    <scope>NUCLEOTIDE SEQUENCE</scope>
    <source>
        <strain evidence="5">CBS6075</strain>
    </source>
</reference>
<protein>
    <recommendedName>
        <fullName evidence="4">CAP-Gly domain-containing protein</fullName>
    </recommendedName>
</protein>
<dbReference type="OrthoDB" id="5273213at2759"/>
<dbReference type="GeneID" id="70235813"/>
<reference evidence="5" key="2">
    <citation type="submission" date="2021-01" db="EMBL/GenBank/DDBJ databases">
        <authorList>
            <person name="Schikora-Tamarit M.A."/>
        </authorList>
    </citation>
    <scope>NUCLEOTIDE SEQUENCE</scope>
    <source>
        <strain evidence="5">CBS6075</strain>
    </source>
</reference>
<comment type="caution">
    <text evidence="5">The sequence shown here is derived from an EMBL/GenBank/DDBJ whole genome shotgun (WGS) entry which is preliminary data.</text>
</comment>
<sequence length="481" mass="53314">MLSPNDRVAVAGDLATVRFVGAIPNWPGETAVGIEWDVPERGKNDGTINGTRYFSTHNGAKSGSFVKAAKIDPTRSFMDAMVYQYASDESLALESDSLVDKFDLTIGTKKVESFGFERLSRLQADFSNLETATLERLNIAEAGVVGGVLDNLQVLSVGFNLLDWQNLMDIVVQLPNLHTLKANGNRWTRFGGRKQCTSVKTLHLSACALEHCSFKHELFTCFPNVTELYLSGNDLTAIELPRYTHLDLSRNKFTKLSELPPANILVASNNQLHIDTVNDTTIESLDITNTSVSEWSEVDRLRSLTSLRALRIINTPLVDSLDYDLATIQLFARLPTLQKLDGTDYTAAQRKSFELYFISKIRTREWACDTDLWTQLCSKHGVSSQLATQETTPIVPLTITLVHNGTSHTLTLSRSATVGKLRGRVSRLLGLGVLQFCLSTKLGIRTETLANDQQALRDLGISEPVTVDFVPWKHVLAPTRD</sequence>
<dbReference type="GO" id="GO:0005737">
    <property type="term" value="C:cytoplasm"/>
    <property type="evidence" value="ECO:0007669"/>
    <property type="project" value="TreeGrafter"/>
</dbReference>
<dbReference type="Gene3D" id="3.80.10.10">
    <property type="entry name" value="Ribonuclease Inhibitor"/>
    <property type="match status" value="2"/>
</dbReference>
<name>A0A9P8T527_9ASCO</name>
<evidence type="ECO:0000256" key="2">
    <source>
        <dbReference type="ARBA" id="ARBA00022737"/>
    </source>
</evidence>
<dbReference type="RefSeq" id="XP_046060864.1">
    <property type="nucleotide sequence ID" value="XM_046204863.1"/>
</dbReference>
<dbReference type="InterPro" id="IPR032675">
    <property type="entry name" value="LRR_dom_sf"/>
</dbReference>
<accession>A0A9P8T527</accession>
<evidence type="ECO:0000259" key="4">
    <source>
        <dbReference type="PROSITE" id="PS50245"/>
    </source>
</evidence>
<gene>
    <name evidence="5" type="ORF">OGAPHI_003848</name>
</gene>
<keyword evidence="2" id="KW-0677">Repeat</keyword>
<dbReference type="SUPFAM" id="SSF52058">
    <property type="entry name" value="L domain-like"/>
    <property type="match status" value="1"/>
</dbReference>
<dbReference type="SMART" id="SM01052">
    <property type="entry name" value="CAP_GLY"/>
    <property type="match status" value="1"/>
</dbReference>
<evidence type="ECO:0000313" key="6">
    <source>
        <dbReference type="Proteomes" id="UP000769157"/>
    </source>
</evidence>
<dbReference type="InterPro" id="IPR036859">
    <property type="entry name" value="CAP-Gly_dom_sf"/>
</dbReference>
<dbReference type="Gene3D" id="2.30.30.190">
    <property type="entry name" value="CAP Gly-rich-like domain"/>
    <property type="match status" value="1"/>
</dbReference>
<dbReference type="InterPro" id="IPR000938">
    <property type="entry name" value="CAP-Gly_domain"/>
</dbReference>
<dbReference type="SUPFAM" id="SSF54236">
    <property type="entry name" value="Ubiquitin-like"/>
    <property type="match status" value="1"/>
</dbReference>
<dbReference type="PANTHER" id="PTHR15454">
    <property type="entry name" value="NISCHARIN RELATED"/>
    <property type="match status" value="1"/>
</dbReference>
<dbReference type="AlphaFoldDB" id="A0A9P8T527"/>
<keyword evidence="3" id="KW-0143">Chaperone</keyword>
<dbReference type="PROSITE" id="PS50245">
    <property type="entry name" value="CAP_GLY_2"/>
    <property type="match status" value="1"/>
</dbReference>
<dbReference type="PROSITE" id="PS00845">
    <property type="entry name" value="CAP_GLY_1"/>
    <property type="match status" value="1"/>
</dbReference>
<dbReference type="Pfam" id="PF01302">
    <property type="entry name" value="CAP_GLY"/>
    <property type="match status" value="1"/>
</dbReference>
<organism evidence="5 6">
    <name type="scientific">Ogataea philodendri</name>
    <dbReference type="NCBI Taxonomy" id="1378263"/>
    <lineage>
        <taxon>Eukaryota</taxon>
        <taxon>Fungi</taxon>
        <taxon>Dikarya</taxon>
        <taxon>Ascomycota</taxon>
        <taxon>Saccharomycotina</taxon>
        <taxon>Pichiomycetes</taxon>
        <taxon>Pichiales</taxon>
        <taxon>Pichiaceae</taxon>
        <taxon>Ogataea</taxon>
    </lineage>
</organism>